<evidence type="ECO:0000256" key="1">
    <source>
        <dbReference type="SAM" id="Phobius"/>
    </source>
</evidence>
<organism evidence="2 3">
    <name type="scientific">Candidatus Roizmanbacteria bacterium CG_4_10_14_0_2_um_filter_39_13</name>
    <dbReference type="NCBI Taxonomy" id="1974825"/>
    <lineage>
        <taxon>Bacteria</taxon>
        <taxon>Candidatus Roizmaniibacteriota</taxon>
    </lineage>
</organism>
<proteinExistence type="predicted"/>
<keyword evidence="1" id="KW-0472">Membrane</keyword>
<dbReference type="Proteomes" id="UP000228503">
    <property type="component" value="Unassembled WGS sequence"/>
</dbReference>
<sequence length="336" mass="38429">FFHQWLEKPTVRGGIIFGALLGFSIQLHYLGALLGVPLALFILWKLVEIRSIKKHAKSFIAAGISFILSISPLILFDLRHDFLNYRQFFKLFTEGNLASGSSYLFRLDETIQGFINHGLQLSFSPLISKVIFILILTLGLLVYKYKKSKFVLLHVCNFLIFIFGFAFLSSGRFPHYYGPAIMSLYLVLASLIILIKQIKIQYTLAGIFIILFAYLNITKMYFLFANGNNQIQHAKIVATSMGKKINHQPFNFATWPVDLGEDSYLYFLELDDMPVADREKLEVTDQLIVICEKEPCMLLDSPSWNISMFGKAQIQDQWEVEGLKIFKLVHDTAEGN</sequence>
<feature type="transmembrane region" description="Helical" evidence="1">
    <location>
        <begin position="150"/>
        <end position="170"/>
    </location>
</feature>
<dbReference type="AlphaFoldDB" id="A0A2M7TYK1"/>
<protein>
    <recommendedName>
        <fullName evidence="4">Glycosyltransferase RgtA/B/C/D-like domain-containing protein</fullName>
    </recommendedName>
</protein>
<feature type="transmembrane region" description="Helical" evidence="1">
    <location>
        <begin position="59"/>
        <end position="76"/>
    </location>
</feature>
<accession>A0A2M7TYK1</accession>
<name>A0A2M7TYK1_9BACT</name>
<gene>
    <name evidence="2" type="ORF">COY16_03165</name>
</gene>
<reference evidence="3" key="1">
    <citation type="submission" date="2017-09" db="EMBL/GenBank/DDBJ databases">
        <title>Depth-based differentiation of microbial function through sediment-hosted aquifers and enrichment of novel symbionts in the deep terrestrial subsurface.</title>
        <authorList>
            <person name="Probst A.J."/>
            <person name="Ladd B."/>
            <person name="Jarett J.K."/>
            <person name="Geller-Mcgrath D.E."/>
            <person name="Sieber C.M.K."/>
            <person name="Emerson J.B."/>
            <person name="Anantharaman K."/>
            <person name="Thomas B.C."/>
            <person name="Malmstrom R."/>
            <person name="Stieglmeier M."/>
            <person name="Klingl A."/>
            <person name="Woyke T."/>
            <person name="Ryan C.M."/>
            <person name="Banfield J.F."/>
        </authorList>
    </citation>
    <scope>NUCLEOTIDE SEQUENCE [LARGE SCALE GENOMIC DNA]</scope>
</reference>
<keyword evidence="1" id="KW-0812">Transmembrane</keyword>
<comment type="caution">
    <text evidence="2">The sequence shown here is derived from an EMBL/GenBank/DDBJ whole genome shotgun (WGS) entry which is preliminary data.</text>
</comment>
<evidence type="ECO:0008006" key="4">
    <source>
        <dbReference type="Google" id="ProtNLM"/>
    </source>
</evidence>
<evidence type="ECO:0000313" key="2">
    <source>
        <dbReference type="EMBL" id="PIZ62917.1"/>
    </source>
</evidence>
<feature type="transmembrane region" description="Helical" evidence="1">
    <location>
        <begin position="202"/>
        <end position="224"/>
    </location>
</feature>
<feature type="transmembrane region" description="Helical" evidence="1">
    <location>
        <begin position="126"/>
        <end position="143"/>
    </location>
</feature>
<keyword evidence="1" id="KW-1133">Transmembrane helix</keyword>
<evidence type="ECO:0000313" key="3">
    <source>
        <dbReference type="Proteomes" id="UP000228503"/>
    </source>
</evidence>
<dbReference type="EMBL" id="PFOB01000040">
    <property type="protein sequence ID" value="PIZ62917.1"/>
    <property type="molecule type" value="Genomic_DNA"/>
</dbReference>
<feature type="transmembrane region" description="Helical" evidence="1">
    <location>
        <begin position="176"/>
        <end position="195"/>
    </location>
</feature>
<feature type="non-terminal residue" evidence="2">
    <location>
        <position position="1"/>
    </location>
</feature>
<feature type="transmembrane region" description="Helical" evidence="1">
    <location>
        <begin position="27"/>
        <end position="47"/>
    </location>
</feature>